<evidence type="ECO:0000313" key="2">
    <source>
        <dbReference type="Proteomes" id="UP000807306"/>
    </source>
</evidence>
<dbReference type="AlphaFoldDB" id="A0A9P6E2U8"/>
<keyword evidence="2" id="KW-1185">Reference proteome</keyword>
<organism evidence="1 2">
    <name type="scientific">Crepidotus variabilis</name>
    <dbReference type="NCBI Taxonomy" id="179855"/>
    <lineage>
        <taxon>Eukaryota</taxon>
        <taxon>Fungi</taxon>
        <taxon>Dikarya</taxon>
        <taxon>Basidiomycota</taxon>
        <taxon>Agaricomycotina</taxon>
        <taxon>Agaricomycetes</taxon>
        <taxon>Agaricomycetidae</taxon>
        <taxon>Agaricales</taxon>
        <taxon>Agaricineae</taxon>
        <taxon>Crepidotaceae</taxon>
        <taxon>Crepidotus</taxon>
    </lineage>
</organism>
<dbReference type="EMBL" id="MU158063">
    <property type="protein sequence ID" value="KAF9521440.1"/>
    <property type="molecule type" value="Genomic_DNA"/>
</dbReference>
<dbReference type="SUPFAM" id="SSF52540">
    <property type="entry name" value="P-loop containing nucleoside triphosphate hydrolases"/>
    <property type="match status" value="1"/>
</dbReference>
<dbReference type="InterPro" id="IPR027417">
    <property type="entry name" value="P-loop_NTPase"/>
</dbReference>
<evidence type="ECO:0000313" key="1">
    <source>
        <dbReference type="EMBL" id="KAF9521440.1"/>
    </source>
</evidence>
<sequence length="704" mass="78980">MRQKTQSAEDAKLRTALENMRYSACTKDDLEFLRSRVVGNAKDLTLADKRFKNVAIITALNMHKDCINNKGTEQFARQTGQKLSHFYSVDMQSEAQTVLPKTKSKKTKVKKSYTKQMSAKVQDVIWNLPPVATGGIPGKLSLCVGLPVMIRNNNATELCITKGQEAHVVGWQATTGLNGKQILEVLFVELHKPAKTVQIPGLPENVVPLTRYTSYVICKRAGDPMTISRSQIPILPNFALTDYTSQGKTRPKNIVDLTNCRTSMAYYVALSRGSSAHDTVILRPFSSAKITCGISGYLRQEFRELEILDEITELQFIGEMSAGIVTSSITRNSLIHQYRETNGKNYCPARIDLSLKWSEKNPMVYIEHKDAEWQLITNSSMKELTSTIPQVAKTFVPALGAIPACQSTKRKRNDTDNLDDQNIAKTFKNLNGDKVQKSALVGCVWDSTDYSCAYDSLFTILFNIWNQDNIRWTQKFMLMGRNLADLAVQFDYKNQGLCSINEARNEIRRGLHSQKPNIFPLGKIGTDIGDLLSEMFSNKYQKISVETHCATCDPANPKRVTESDDNCLDFILSNKHRTISKHFSTWQDGDRTCGTCNSLCRISRRFAQNPQLMIFGLQVNISISKTIKLIHEDKSATNLHLRGIIYGGGGHFVARLITLGKDVWFHDGIATGSACQIEKPLTQFTEKELKVHKDKIAVAAIYSF</sequence>
<proteinExistence type="predicted"/>
<accession>A0A9P6E2U8</accession>
<name>A0A9P6E2U8_9AGAR</name>
<comment type="caution">
    <text evidence="1">The sequence shown here is derived from an EMBL/GenBank/DDBJ whole genome shotgun (WGS) entry which is preliminary data.</text>
</comment>
<reference evidence="1" key="1">
    <citation type="submission" date="2020-11" db="EMBL/GenBank/DDBJ databases">
        <authorList>
            <consortium name="DOE Joint Genome Institute"/>
            <person name="Ahrendt S."/>
            <person name="Riley R."/>
            <person name="Andreopoulos W."/>
            <person name="Labutti K."/>
            <person name="Pangilinan J."/>
            <person name="Ruiz-Duenas F.J."/>
            <person name="Barrasa J.M."/>
            <person name="Sanchez-Garcia M."/>
            <person name="Camarero S."/>
            <person name="Miyauchi S."/>
            <person name="Serrano A."/>
            <person name="Linde D."/>
            <person name="Babiker R."/>
            <person name="Drula E."/>
            <person name="Ayuso-Fernandez I."/>
            <person name="Pacheco R."/>
            <person name="Padilla G."/>
            <person name="Ferreira P."/>
            <person name="Barriuso J."/>
            <person name="Kellner H."/>
            <person name="Castanera R."/>
            <person name="Alfaro M."/>
            <person name="Ramirez L."/>
            <person name="Pisabarro A.G."/>
            <person name="Kuo A."/>
            <person name="Tritt A."/>
            <person name="Lipzen A."/>
            <person name="He G."/>
            <person name="Yan M."/>
            <person name="Ng V."/>
            <person name="Cullen D."/>
            <person name="Martin F."/>
            <person name="Rosso M.-N."/>
            <person name="Henrissat B."/>
            <person name="Hibbett D."/>
            <person name="Martinez A.T."/>
            <person name="Grigoriev I.V."/>
        </authorList>
    </citation>
    <scope>NUCLEOTIDE SEQUENCE</scope>
    <source>
        <strain evidence="1">CBS 506.95</strain>
    </source>
</reference>
<dbReference type="OrthoDB" id="3247165at2759"/>
<gene>
    <name evidence="1" type="ORF">CPB83DRAFT_927547</name>
</gene>
<dbReference type="Proteomes" id="UP000807306">
    <property type="component" value="Unassembled WGS sequence"/>
</dbReference>
<protein>
    <submittedName>
        <fullName evidence="1">Uncharacterized protein</fullName>
    </submittedName>
</protein>